<accession>A0ACC3AAT4</accession>
<keyword evidence="2" id="KW-1185">Reference proteome</keyword>
<organism evidence="1 2">
    <name type="scientific">Neophaeococcomyces mojaviensis</name>
    <dbReference type="NCBI Taxonomy" id="3383035"/>
    <lineage>
        <taxon>Eukaryota</taxon>
        <taxon>Fungi</taxon>
        <taxon>Dikarya</taxon>
        <taxon>Ascomycota</taxon>
        <taxon>Pezizomycotina</taxon>
        <taxon>Eurotiomycetes</taxon>
        <taxon>Chaetothyriomycetidae</taxon>
        <taxon>Chaetothyriales</taxon>
        <taxon>Chaetothyriales incertae sedis</taxon>
        <taxon>Neophaeococcomyces</taxon>
    </lineage>
</organism>
<dbReference type="EMBL" id="JAPDRQ010000050">
    <property type="protein sequence ID" value="KAJ9658514.1"/>
    <property type="molecule type" value="Genomic_DNA"/>
</dbReference>
<proteinExistence type="predicted"/>
<dbReference type="Proteomes" id="UP001172386">
    <property type="component" value="Unassembled WGS sequence"/>
</dbReference>
<sequence>MVRSLLSFAAAAALIGQQVAAAPTSHAKDKRDWSNWCSSDKQEVRVSFASMPPAERKAYTDAINCIHSKPSSLDNAQYPAAVNRYQDYAVVHVSRTSQVHLSGFFLTWHRYFLHLFEKDLRESCGYTGRFPYWDFAATAAGGLTNSPVFDGSEYSMSGNGVPNGTDPIALGPNLVIPHGSGGGCITSGPFKDWVPTLGFIDPLFLISGQPLPPNTYAYNASCIIRDLNQYVAQTYTTLDLVINTTHAPSAADLEYDLNGIIGGSSLGIHSAGHFTVGGFMNSIHVSVQDPIWWALHTNIDRVYTSWQAANPEIAAELYGTMTANNAPPSDNVTLDTIEPDWGYFDSSAIPVKELIRDDDGFLPEDENEEAKQDAADEDDVDVDNTDDEENGNDDIEWTSYLRSDTLATLKLAADDLTEQIPFQ</sequence>
<evidence type="ECO:0000313" key="1">
    <source>
        <dbReference type="EMBL" id="KAJ9658514.1"/>
    </source>
</evidence>
<reference evidence="1" key="1">
    <citation type="submission" date="2022-10" db="EMBL/GenBank/DDBJ databases">
        <title>Culturing micro-colonial fungi from biological soil crusts in the Mojave desert and describing Neophaeococcomyces mojavensis, and introducing the new genera and species Taxawa tesnikishii.</title>
        <authorList>
            <person name="Kurbessoian T."/>
            <person name="Stajich J.E."/>
        </authorList>
    </citation>
    <scope>NUCLEOTIDE SEQUENCE</scope>
    <source>
        <strain evidence="1">JES_112</strain>
    </source>
</reference>
<evidence type="ECO:0000313" key="2">
    <source>
        <dbReference type="Proteomes" id="UP001172386"/>
    </source>
</evidence>
<comment type="caution">
    <text evidence="1">The sequence shown here is derived from an EMBL/GenBank/DDBJ whole genome shotgun (WGS) entry which is preliminary data.</text>
</comment>
<gene>
    <name evidence="1" type="ORF">H2198_003666</name>
</gene>
<name>A0ACC3AAT4_9EURO</name>
<protein>
    <submittedName>
        <fullName evidence="1">Uncharacterized protein</fullName>
    </submittedName>
</protein>